<name>A0AA49GIG4_9BACT</name>
<protein>
    <submittedName>
        <fullName evidence="1">Rpn family recombination-promoting nuclease/putative transposase</fullName>
    </submittedName>
</protein>
<reference evidence="1" key="1">
    <citation type="journal article" date="2023" name="Comput. Struct. Biotechnol. J.">
        <title>Discovery of a novel marine Bacteroidetes with a rich repertoire of carbohydrate-active enzymes.</title>
        <authorList>
            <person name="Chen B."/>
            <person name="Liu G."/>
            <person name="Chen Q."/>
            <person name="Wang H."/>
            <person name="Liu L."/>
            <person name="Tang K."/>
        </authorList>
    </citation>
    <scope>NUCLEOTIDE SEQUENCE</scope>
    <source>
        <strain evidence="1">TK19036</strain>
    </source>
</reference>
<accession>A0AA49GIG4</accession>
<dbReference type="InterPro" id="IPR010106">
    <property type="entry name" value="RpnA"/>
</dbReference>
<dbReference type="NCBIfam" id="TIGR01784">
    <property type="entry name" value="T_den_put_tspse"/>
    <property type="match status" value="1"/>
</dbReference>
<sequence>MDSHYKYINPFTDFGFKKLFGTAFNKELLIDFLNQVLGERERIDDLTYLNTENLGNTEIDRKAIFDLYCENEKGEKFIIELQNVKQLYFKDRSIYYATFPIQSQAQKGREWDYYLKAVYTIGILNFSFPDRNSQERYQREIQLVDTTTQEIFYDKLTFIYLEMPRFKKEESELETHFDKWLYVLKNLSKLQERPKSLQEKIFEKLFTEAEIAKLNSKDMQAYEESLKVYWDNYSVLETAKKEGREEGINEEKISIAKRLKERGIDLQIIVETTGLTQEYIERL</sequence>
<organism evidence="1">
    <name type="scientific">Roseihalotalea indica</name>
    <dbReference type="NCBI Taxonomy" id="2867963"/>
    <lineage>
        <taxon>Bacteria</taxon>
        <taxon>Pseudomonadati</taxon>
        <taxon>Bacteroidota</taxon>
        <taxon>Cytophagia</taxon>
        <taxon>Cytophagales</taxon>
        <taxon>Catalimonadaceae</taxon>
        <taxon>Roseihalotalea</taxon>
    </lineage>
</organism>
<dbReference type="EMBL" id="CP120682">
    <property type="protein sequence ID" value="WKN34266.1"/>
    <property type="molecule type" value="Genomic_DNA"/>
</dbReference>
<reference evidence="1" key="2">
    <citation type="journal article" date="2024" name="Antonie Van Leeuwenhoek">
        <title>Roseihalotalea indica gen. nov., sp. nov., a halophilic Bacteroidetes from mesopelagic Southwest Indian Ocean with higher carbohydrate metabolic potential.</title>
        <authorList>
            <person name="Chen B."/>
            <person name="Zhang M."/>
            <person name="Lin D."/>
            <person name="Ye J."/>
            <person name="Tang K."/>
        </authorList>
    </citation>
    <scope>NUCLEOTIDE SEQUENCE</scope>
    <source>
        <strain evidence="1">TK19036</strain>
    </source>
</reference>
<evidence type="ECO:0000313" key="1">
    <source>
        <dbReference type="EMBL" id="WKN34266.1"/>
    </source>
</evidence>
<dbReference type="PANTHER" id="PTHR41317:SF1">
    <property type="entry name" value="PD-(D_E)XK NUCLEASE FAMILY TRANSPOSASE"/>
    <property type="match status" value="1"/>
</dbReference>
<gene>
    <name evidence="1" type="ORF">K4G66_17960</name>
</gene>
<dbReference type="PANTHER" id="PTHR41317">
    <property type="entry name" value="PD-(D_E)XK NUCLEASE FAMILY TRANSPOSASE"/>
    <property type="match status" value="1"/>
</dbReference>
<proteinExistence type="predicted"/>
<dbReference type="Pfam" id="PF12784">
    <property type="entry name" value="PDDEXK_2"/>
    <property type="match status" value="1"/>
</dbReference>
<dbReference type="AlphaFoldDB" id="A0AA49GIG4"/>